<evidence type="ECO:0008006" key="4">
    <source>
        <dbReference type="Google" id="ProtNLM"/>
    </source>
</evidence>
<evidence type="ECO:0000256" key="1">
    <source>
        <dbReference type="SAM" id="SignalP"/>
    </source>
</evidence>
<keyword evidence="1" id="KW-0732">Signal</keyword>
<organism evidence="2 3">
    <name type="scientific">Arenicella chitinivorans</name>
    <dbReference type="NCBI Taxonomy" id="1329800"/>
    <lineage>
        <taxon>Bacteria</taxon>
        <taxon>Pseudomonadati</taxon>
        <taxon>Pseudomonadota</taxon>
        <taxon>Gammaproteobacteria</taxon>
        <taxon>Arenicellales</taxon>
        <taxon>Arenicellaceae</taxon>
        <taxon>Arenicella</taxon>
    </lineage>
</organism>
<proteinExistence type="predicted"/>
<dbReference type="EMBL" id="BMXA01000001">
    <property type="protein sequence ID" value="GHA01920.1"/>
    <property type="molecule type" value="Genomic_DNA"/>
</dbReference>
<dbReference type="Proteomes" id="UP000614811">
    <property type="component" value="Unassembled WGS sequence"/>
</dbReference>
<feature type="chain" id="PRO_5037870001" description="TonB C-terminal domain-containing protein" evidence="1">
    <location>
        <begin position="23"/>
        <end position="166"/>
    </location>
</feature>
<accession>A0A918VIN7</accession>
<dbReference type="RefSeq" id="WP_189398786.1">
    <property type="nucleotide sequence ID" value="NZ_BMXA01000001.1"/>
</dbReference>
<reference evidence="2" key="1">
    <citation type="journal article" date="2014" name="Int. J. Syst. Evol. Microbiol.">
        <title>Complete genome sequence of Corynebacterium casei LMG S-19264T (=DSM 44701T), isolated from a smear-ripened cheese.</title>
        <authorList>
            <consortium name="US DOE Joint Genome Institute (JGI-PGF)"/>
            <person name="Walter F."/>
            <person name="Albersmeier A."/>
            <person name="Kalinowski J."/>
            <person name="Ruckert C."/>
        </authorList>
    </citation>
    <scope>NUCLEOTIDE SEQUENCE</scope>
    <source>
        <strain evidence="2">KCTC 12711</strain>
    </source>
</reference>
<dbReference type="AlphaFoldDB" id="A0A918VIN7"/>
<evidence type="ECO:0000313" key="3">
    <source>
        <dbReference type="Proteomes" id="UP000614811"/>
    </source>
</evidence>
<dbReference type="Gene3D" id="3.30.1150.10">
    <property type="match status" value="1"/>
</dbReference>
<sequence>MKKSGVIISALAALLTVASASAASSQSSYHLRGEPPSGSKIPSVAATAPLPFDTSYVALSASQKALVKSAYESLGLNDTPPFPRHGLKQVYQPVIEANHKIGATGDLVLIADVNQFGFVETITVQASPAQALSLKAEEVLRSARFDPASCDGQPCRMTFPVKISFQ</sequence>
<name>A0A918VIN7_9GAMM</name>
<reference evidence="2" key="2">
    <citation type="submission" date="2020-09" db="EMBL/GenBank/DDBJ databases">
        <authorList>
            <person name="Sun Q."/>
            <person name="Kim S."/>
        </authorList>
    </citation>
    <scope>NUCLEOTIDE SEQUENCE</scope>
    <source>
        <strain evidence="2">KCTC 12711</strain>
    </source>
</reference>
<dbReference type="SUPFAM" id="SSF74653">
    <property type="entry name" value="TolA/TonB C-terminal domain"/>
    <property type="match status" value="1"/>
</dbReference>
<protein>
    <recommendedName>
        <fullName evidence="4">TonB C-terminal domain-containing protein</fullName>
    </recommendedName>
</protein>
<evidence type="ECO:0000313" key="2">
    <source>
        <dbReference type="EMBL" id="GHA01920.1"/>
    </source>
</evidence>
<gene>
    <name evidence="2" type="ORF">GCM10008090_08920</name>
</gene>
<comment type="caution">
    <text evidence="2">The sequence shown here is derived from an EMBL/GenBank/DDBJ whole genome shotgun (WGS) entry which is preliminary data.</text>
</comment>
<keyword evidence="3" id="KW-1185">Reference proteome</keyword>
<feature type="signal peptide" evidence="1">
    <location>
        <begin position="1"/>
        <end position="22"/>
    </location>
</feature>